<dbReference type="RefSeq" id="WP_135349728.1">
    <property type="nucleotide sequence ID" value="NZ_SRJD01000025.1"/>
</dbReference>
<evidence type="ECO:0000256" key="3">
    <source>
        <dbReference type="ARBA" id="ARBA00022722"/>
    </source>
</evidence>
<keyword evidence="3 6" id="KW-0540">Nuclease</keyword>
<keyword evidence="9" id="KW-1185">Reference proteome</keyword>
<dbReference type="OrthoDB" id="9798666at2"/>
<dbReference type="Proteomes" id="UP000298347">
    <property type="component" value="Unassembled WGS sequence"/>
</dbReference>
<dbReference type="EC" id="3.1.11.6" evidence="6"/>
<dbReference type="InterPro" id="IPR003761">
    <property type="entry name" value="Exonuc_VII_S"/>
</dbReference>
<comment type="function">
    <text evidence="6">Bidirectionally degrades single-stranded DNA into large acid-insoluble oligonucleotides, which are then degraded further into small acid-soluble oligonucleotides.</text>
</comment>
<comment type="similarity">
    <text evidence="1 6">Belongs to the XseB family.</text>
</comment>
<feature type="region of interest" description="Disordered" evidence="7">
    <location>
        <begin position="65"/>
        <end position="85"/>
    </location>
</feature>
<reference evidence="8 9" key="1">
    <citation type="journal article" date="2015" name="Int. J. Syst. Evol. Microbiol.">
        <title>Sporolactobacillus shoreae sp. nov. and Sporolactobacillus spathodeae sp. nov., two spore-forming lactic acid bacteria isolated from tree barks in Thailand.</title>
        <authorList>
            <person name="Thamacharoensuk T."/>
            <person name="Kitahara M."/>
            <person name="Ohkuma M."/>
            <person name="Thongchul N."/>
            <person name="Tanasupawat S."/>
        </authorList>
    </citation>
    <scope>NUCLEOTIDE SEQUENCE [LARGE SCALE GENOMIC DNA]</scope>
    <source>
        <strain evidence="8 9">BK92</strain>
    </source>
</reference>
<dbReference type="EMBL" id="SRJD01000025">
    <property type="protein sequence ID" value="TGA96384.1"/>
    <property type="molecule type" value="Genomic_DNA"/>
</dbReference>
<comment type="subunit">
    <text evidence="6">Heterooligomer composed of large and small subunits.</text>
</comment>
<evidence type="ECO:0000313" key="8">
    <source>
        <dbReference type="EMBL" id="TGA96384.1"/>
    </source>
</evidence>
<evidence type="ECO:0000256" key="5">
    <source>
        <dbReference type="ARBA" id="ARBA00022839"/>
    </source>
</evidence>
<keyword evidence="4 6" id="KW-0378">Hydrolase</keyword>
<evidence type="ECO:0000256" key="6">
    <source>
        <dbReference type="HAMAP-Rule" id="MF_00337"/>
    </source>
</evidence>
<accession>A0A4Z0GL55</accession>
<comment type="caution">
    <text evidence="8">The sequence shown here is derived from an EMBL/GenBank/DDBJ whole genome shotgun (WGS) entry which is preliminary data.</text>
</comment>
<gene>
    <name evidence="6 8" type="primary">xseB</name>
    <name evidence="8" type="ORF">E4665_15620</name>
</gene>
<dbReference type="GO" id="GO:0005829">
    <property type="term" value="C:cytosol"/>
    <property type="evidence" value="ECO:0007669"/>
    <property type="project" value="TreeGrafter"/>
</dbReference>
<dbReference type="GO" id="GO:0008855">
    <property type="term" value="F:exodeoxyribonuclease VII activity"/>
    <property type="evidence" value="ECO:0007669"/>
    <property type="project" value="UniProtKB-UniRule"/>
</dbReference>
<evidence type="ECO:0000313" key="9">
    <source>
        <dbReference type="Proteomes" id="UP000298347"/>
    </source>
</evidence>
<evidence type="ECO:0000256" key="2">
    <source>
        <dbReference type="ARBA" id="ARBA00022490"/>
    </source>
</evidence>
<name>A0A4Z0GL55_9BACL</name>
<feature type="compositionally biased region" description="Polar residues" evidence="7">
    <location>
        <begin position="68"/>
        <end position="77"/>
    </location>
</feature>
<evidence type="ECO:0000256" key="4">
    <source>
        <dbReference type="ARBA" id="ARBA00022801"/>
    </source>
</evidence>
<dbReference type="Gene3D" id="1.10.287.1040">
    <property type="entry name" value="Exonuclease VII, small subunit"/>
    <property type="match status" value="1"/>
</dbReference>
<protein>
    <recommendedName>
        <fullName evidence="6">Exodeoxyribonuclease 7 small subunit</fullName>
        <ecNumber evidence="6">3.1.11.6</ecNumber>
    </recommendedName>
    <alternativeName>
        <fullName evidence="6">Exodeoxyribonuclease VII small subunit</fullName>
        <shortName evidence="6">Exonuclease VII small subunit</shortName>
    </alternativeName>
</protein>
<evidence type="ECO:0000256" key="1">
    <source>
        <dbReference type="ARBA" id="ARBA00009998"/>
    </source>
</evidence>
<evidence type="ECO:0000256" key="7">
    <source>
        <dbReference type="SAM" id="MobiDB-lite"/>
    </source>
</evidence>
<dbReference type="Pfam" id="PF02609">
    <property type="entry name" value="Exonuc_VII_S"/>
    <property type="match status" value="1"/>
</dbReference>
<keyword evidence="5 6" id="KW-0269">Exonuclease</keyword>
<organism evidence="8 9">
    <name type="scientific">Sporolactobacillus shoreae</name>
    <dbReference type="NCBI Taxonomy" id="1465501"/>
    <lineage>
        <taxon>Bacteria</taxon>
        <taxon>Bacillati</taxon>
        <taxon>Bacillota</taxon>
        <taxon>Bacilli</taxon>
        <taxon>Bacillales</taxon>
        <taxon>Sporolactobacillaceae</taxon>
        <taxon>Sporolactobacillus</taxon>
    </lineage>
</organism>
<comment type="catalytic activity">
    <reaction evidence="6">
        <text>Exonucleolytic cleavage in either 5'- to 3'- or 3'- to 5'-direction to yield nucleoside 5'-phosphates.</text>
        <dbReference type="EC" id="3.1.11.6"/>
    </reaction>
</comment>
<dbReference type="PANTHER" id="PTHR34137:SF1">
    <property type="entry name" value="EXODEOXYRIBONUCLEASE 7 SMALL SUBUNIT"/>
    <property type="match status" value="1"/>
</dbReference>
<keyword evidence="2 6" id="KW-0963">Cytoplasm</keyword>
<sequence>MSDPKEPEEKKEPTFEEAMGKLETIVRQLEENDVPLEKAIDLFQEGMSLSKLCHDKLETVSKKMDQLIDSSGQSRPFTVQGDEEQ</sequence>
<dbReference type="NCBIfam" id="TIGR01280">
    <property type="entry name" value="xseB"/>
    <property type="match status" value="1"/>
</dbReference>
<proteinExistence type="inferred from homology"/>
<dbReference type="HAMAP" id="MF_00337">
    <property type="entry name" value="Exonuc_7_S"/>
    <property type="match status" value="1"/>
</dbReference>
<comment type="subcellular location">
    <subcellularLocation>
        <location evidence="6">Cytoplasm</location>
    </subcellularLocation>
</comment>
<dbReference type="GO" id="GO:0006308">
    <property type="term" value="P:DNA catabolic process"/>
    <property type="evidence" value="ECO:0007669"/>
    <property type="project" value="UniProtKB-UniRule"/>
</dbReference>
<dbReference type="AlphaFoldDB" id="A0A4Z0GL55"/>
<dbReference type="PIRSF" id="PIRSF006488">
    <property type="entry name" value="Exonuc_VII_S"/>
    <property type="match status" value="1"/>
</dbReference>
<dbReference type="PANTHER" id="PTHR34137">
    <property type="entry name" value="EXODEOXYRIBONUCLEASE 7 SMALL SUBUNIT"/>
    <property type="match status" value="1"/>
</dbReference>
<dbReference type="GO" id="GO:0009318">
    <property type="term" value="C:exodeoxyribonuclease VII complex"/>
    <property type="evidence" value="ECO:0007669"/>
    <property type="project" value="UniProtKB-UniRule"/>
</dbReference>
<dbReference type="InterPro" id="IPR037004">
    <property type="entry name" value="Exonuc_VII_ssu_sf"/>
</dbReference>
<dbReference type="SUPFAM" id="SSF116842">
    <property type="entry name" value="XseB-like"/>
    <property type="match status" value="1"/>
</dbReference>